<dbReference type="GeneID" id="54358599"/>
<gene>
    <name evidence="3" type="ORF">K489DRAFT_311666</name>
</gene>
<feature type="domain" description="Ryanodine receptor Ryr" evidence="1">
    <location>
        <begin position="786"/>
        <end position="853"/>
    </location>
</feature>
<sequence length="857" mass="95397">MTSQANHALLVAGAVSYDYLIYPTSVRKGSSKPLVNDAEQDSQLTVCAGGAYLVAELLTAASPQWDYEVFPPKIEPSASDSHHVPSSVIDLHSPVPSSAAFQSLRVARRRNIDQPQVWHAPGIPSLGSRGSTAIICGSGDALANVQPALDFLQKVKPQYIIHHMTRPLAKGPLWDIIRNGPPNHDGVPQLDNLAVIVDADDLRAEGISLSRALSWEKVAEDFVRNLGSNGRLDTLVTCPNLIVRFGNEGVIHHRGRDATNPKLYFEPRGVEMDDGATAAGGCMVGLASAFTAGFAMGFPASSPPNIDKSIRLGLSAAREMEKTGFVSKPDDSAPRYPIDETVSAHKVGNVISVATIPSAQISSRDGESWNIFNVLTGDPAETARRIVTEGPDNPLAKCPVQQFGDLLSVERNEQESLRGVIDAVQARMQLDIKTPTSIGVMGPPGAGKKFVASNIAKHLAKHLPDSSNVKILRFNSQLVRLEDITALCHEVRDHTVQGFTTVVIFENSEALMDSNDRKSKELLVMMQDGQYIDQGHTHAIGRPLLLFLVNTDSPTLDNLQTPVVREIKERRSDDVNLLENLHCAIQIAGPNQTNLQDKWFPVRRAMMLRNMLVSDFPHLKNHDGSIKVDDAVLHALLHVPTYKHGLRSLSKMLSTSRLTDRKRTKFDISALPPEEQIQNHVDGRIFMSYLRSPKLPASLREKLAQELFATYKKKRVAMAQTEEKRRELETDPSMYDWPELAAHLKESTRAQADDIPRKLRAVNCFMVDTDRDEVFTRVHEFTSSELDMLSEMEHERFNAERLQRQWKMGARDSDQKRTPFLVPWEELSAEWRDVDRVMVECVPRALARNDWKIYRNS</sequence>
<dbReference type="InterPro" id="IPR027417">
    <property type="entry name" value="P-loop_NTPase"/>
</dbReference>
<dbReference type="AlphaFoldDB" id="A0A6J3MHA3"/>
<reference evidence="3" key="2">
    <citation type="submission" date="2020-04" db="EMBL/GenBank/DDBJ databases">
        <authorList>
            <consortium name="NCBI Genome Project"/>
        </authorList>
    </citation>
    <scope>NUCLEOTIDE SEQUENCE</scope>
    <source>
        <strain evidence="3">CBS 342.82</strain>
    </source>
</reference>
<evidence type="ECO:0000313" key="2">
    <source>
        <dbReference type="Proteomes" id="UP000504637"/>
    </source>
</evidence>
<dbReference type="SUPFAM" id="SSF52540">
    <property type="entry name" value="P-loop containing nucleoside triphosphate hydrolases"/>
    <property type="match status" value="1"/>
</dbReference>
<organism evidence="3">
    <name type="scientific">Dissoconium aciculare CBS 342.82</name>
    <dbReference type="NCBI Taxonomy" id="1314786"/>
    <lineage>
        <taxon>Eukaryota</taxon>
        <taxon>Fungi</taxon>
        <taxon>Dikarya</taxon>
        <taxon>Ascomycota</taxon>
        <taxon>Pezizomycotina</taxon>
        <taxon>Dothideomycetes</taxon>
        <taxon>Dothideomycetidae</taxon>
        <taxon>Mycosphaerellales</taxon>
        <taxon>Dissoconiaceae</taxon>
        <taxon>Dissoconium</taxon>
    </lineage>
</organism>
<evidence type="ECO:0000313" key="3">
    <source>
        <dbReference type="RefSeq" id="XP_033464110.1"/>
    </source>
</evidence>
<reference evidence="3" key="3">
    <citation type="submission" date="2025-08" db="UniProtKB">
        <authorList>
            <consortium name="RefSeq"/>
        </authorList>
    </citation>
    <scope>IDENTIFICATION</scope>
    <source>
        <strain evidence="3">CBS 342.82</strain>
    </source>
</reference>
<evidence type="ECO:0000259" key="1">
    <source>
        <dbReference type="Pfam" id="PF02026"/>
    </source>
</evidence>
<dbReference type="Gene3D" id="3.40.50.300">
    <property type="entry name" value="P-loop containing nucleotide triphosphate hydrolases"/>
    <property type="match status" value="1"/>
</dbReference>
<name>A0A6J3MHA3_9PEZI</name>
<proteinExistence type="predicted"/>
<dbReference type="Pfam" id="PF02026">
    <property type="entry name" value="RyR"/>
    <property type="match status" value="1"/>
</dbReference>
<protein>
    <recommendedName>
        <fullName evidence="1">Ryanodine receptor Ryr domain-containing protein</fullName>
    </recommendedName>
</protein>
<reference evidence="3" key="1">
    <citation type="submission" date="2020-01" db="EMBL/GenBank/DDBJ databases">
        <authorList>
            <consortium name="DOE Joint Genome Institute"/>
            <person name="Haridas S."/>
            <person name="Albert R."/>
            <person name="Binder M."/>
            <person name="Bloem J."/>
            <person name="Labutti K."/>
            <person name="Salamov A."/>
            <person name="Andreopoulos B."/>
            <person name="Baker S.E."/>
            <person name="Barry K."/>
            <person name="Bills G."/>
            <person name="Bluhm B.H."/>
            <person name="Cannon C."/>
            <person name="Castanera R."/>
            <person name="Culley D.E."/>
            <person name="Daum C."/>
            <person name="Ezra D."/>
            <person name="Gonzalez J.B."/>
            <person name="Henrissat B."/>
            <person name="Kuo A."/>
            <person name="Liang C."/>
            <person name="Lipzen A."/>
            <person name="Lutzoni F."/>
            <person name="Magnuson J."/>
            <person name="Mondo S."/>
            <person name="Nolan M."/>
            <person name="Ohm R."/>
            <person name="Pangilinan J."/>
            <person name="Park H.-J."/>
            <person name="Ramirez L."/>
            <person name="Alfaro M."/>
            <person name="Sun H."/>
            <person name="Tritt A."/>
            <person name="Yoshinaga Y."/>
            <person name="Zwiers L.-H."/>
            <person name="Turgeon B.G."/>
            <person name="Goodwin S.B."/>
            <person name="Spatafora J.W."/>
            <person name="Crous P.W."/>
            <person name="Grigoriev I.V."/>
        </authorList>
    </citation>
    <scope>NUCLEOTIDE SEQUENCE</scope>
    <source>
        <strain evidence="3">CBS 342.82</strain>
    </source>
</reference>
<accession>A0A6J3MHA3</accession>
<keyword evidence="2" id="KW-1185">Reference proteome</keyword>
<dbReference type="Proteomes" id="UP000504637">
    <property type="component" value="Unplaced"/>
</dbReference>
<dbReference type="InterPro" id="IPR003032">
    <property type="entry name" value="Ryanodine_rcpt"/>
</dbReference>
<dbReference type="RefSeq" id="XP_033464110.1">
    <property type="nucleotide sequence ID" value="XM_033600799.1"/>
</dbReference>
<dbReference type="Gene3D" id="6.20.350.10">
    <property type="match status" value="1"/>
</dbReference>
<dbReference type="OrthoDB" id="5305673at2759"/>